<dbReference type="GO" id="GO:0008170">
    <property type="term" value="F:N-methyltransferase activity"/>
    <property type="evidence" value="ECO:0007669"/>
    <property type="project" value="InterPro"/>
</dbReference>
<dbReference type="GO" id="GO:0003677">
    <property type="term" value="F:DNA binding"/>
    <property type="evidence" value="ECO:0007669"/>
    <property type="project" value="InterPro"/>
</dbReference>
<dbReference type="InterPro" id="IPR002941">
    <property type="entry name" value="DNA_methylase_N4/N6"/>
</dbReference>
<dbReference type="GO" id="GO:0032259">
    <property type="term" value="P:methylation"/>
    <property type="evidence" value="ECO:0007669"/>
    <property type="project" value="UniProtKB-KW"/>
</dbReference>
<dbReference type="Gene3D" id="3.40.50.150">
    <property type="entry name" value="Vaccinia Virus protein VP39"/>
    <property type="match status" value="1"/>
</dbReference>
<gene>
    <name evidence="5" type="ORF">LS81_004970</name>
</gene>
<keyword evidence="1 5" id="KW-0489">Methyltransferase</keyword>
<evidence type="ECO:0000256" key="2">
    <source>
        <dbReference type="ARBA" id="ARBA00022679"/>
    </source>
</evidence>
<evidence type="ECO:0000256" key="3">
    <source>
        <dbReference type="RuleBase" id="RU362026"/>
    </source>
</evidence>
<comment type="caution">
    <text evidence="5">The sequence shown here is derived from an EMBL/GenBank/DDBJ whole genome shotgun (WGS) entry which is preliminary data.</text>
</comment>
<evidence type="ECO:0000259" key="4">
    <source>
        <dbReference type="Pfam" id="PF01555"/>
    </source>
</evidence>
<dbReference type="PRINTS" id="PR00508">
    <property type="entry name" value="S21N4MTFRASE"/>
</dbReference>
<dbReference type="EMBL" id="JRPL02000008">
    <property type="protein sequence ID" value="TLD83439.1"/>
    <property type="molecule type" value="Genomic_DNA"/>
</dbReference>
<feature type="domain" description="DNA methylase N-4/N-6" evidence="4">
    <location>
        <begin position="56"/>
        <end position="235"/>
    </location>
</feature>
<name>A0A4U8SBK1_9HELI</name>
<evidence type="ECO:0000256" key="1">
    <source>
        <dbReference type="ARBA" id="ARBA00022603"/>
    </source>
</evidence>
<dbReference type="SUPFAM" id="SSF53335">
    <property type="entry name" value="S-adenosyl-L-methionine-dependent methyltransferases"/>
    <property type="match status" value="1"/>
</dbReference>
<dbReference type="InterPro" id="IPR001091">
    <property type="entry name" value="RM_Methyltransferase"/>
</dbReference>
<keyword evidence="2 5" id="KW-0808">Transferase</keyword>
<evidence type="ECO:0000313" key="6">
    <source>
        <dbReference type="Proteomes" id="UP000029878"/>
    </source>
</evidence>
<dbReference type="Pfam" id="PF01555">
    <property type="entry name" value="N6_N4_Mtase"/>
    <property type="match status" value="1"/>
</dbReference>
<evidence type="ECO:0000313" key="5">
    <source>
        <dbReference type="EMBL" id="TLD83439.1"/>
    </source>
</evidence>
<comment type="similarity">
    <text evidence="3">Belongs to the N(4)/N(6)-methyltransferase family.</text>
</comment>
<organism evidence="5 6">
    <name type="scientific">Helicobacter trogontum</name>
    <dbReference type="NCBI Taxonomy" id="50960"/>
    <lineage>
        <taxon>Bacteria</taxon>
        <taxon>Pseudomonadati</taxon>
        <taxon>Campylobacterota</taxon>
        <taxon>Epsilonproteobacteria</taxon>
        <taxon>Campylobacterales</taxon>
        <taxon>Helicobacteraceae</taxon>
        <taxon>Helicobacter</taxon>
    </lineage>
</organism>
<dbReference type="EC" id="2.1.1.-" evidence="3"/>
<accession>A0A4U8SBK1</accession>
<dbReference type="Proteomes" id="UP000029878">
    <property type="component" value="Unassembled WGS sequence"/>
</dbReference>
<dbReference type="OrthoDB" id="9800801at2"/>
<dbReference type="AlphaFoldDB" id="A0A4U8SBK1"/>
<dbReference type="InterPro" id="IPR029063">
    <property type="entry name" value="SAM-dependent_MTases_sf"/>
</dbReference>
<reference evidence="5 6" key="1">
    <citation type="journal article" date="2014" name="Genome Announc.">
        <title>Draft genome sequences of eight enterohepatic helicobacter species isolated from both laboratory and wild rodents.</title>
        <authorList>
            <person name="Sheh A."/>
            <person name="Shen Z."/>
            <person name="Fox J.G."/>
        </authorList>
    </citation>
    <scope>NUCLEOTIDE SEQUENCE [LARGE SCALE GENOMIC DNA]</scope>
    <source>
        <strain evidence="5 6">ATCC 700114</strain>
    </source>
</reference>
<proteinExistence type="inferred from homology"/>
<protein>
    <recommendedName>
        <fullName evidence="3">Methyltransferase</fullName>
        <ecNumber evidence="3">2.1.1.-</ecNumber>
    </recommendedName>
</protein>
<sequence>MLLYTINKEEWRPILLPRTDKMNERYKNPDNDPKGLWKSSDCLVKTYMVSYDYPIVTPNGKIINPPKGRYWMTSKENFQKLIDDNRIWFGENGSNTPLLKRFLSEVKQGITPLMIWKYSDVEHNQDVMREILTLFNDKIFDTPKLERLSKRIIEIGTKTEVSLRDFGSFGERGEGSLVSLNDQAPSEQSVKIAKEITPTNVVLDFFAGSGTTIATAHKLGRKWLGVEMGEHFYKVVIPRMKKAISGFVSGISKEVEFKGDGSFSTMSLRA</sequence>